<feature type="domain" description="SMP-LTD" evidence="10">
    <location>
        <begin position="732"/>
        <end position="948"/>
    </location>
</feature>
<dbReference type="InterPro" id="IPR027537">
    <property type="entry name" value="Mmm1"/>
</dbReference>
<evidence type="ECO:0000256" key="7">
    <source>
        <dbReference type="ARBA" id="ARBA00023136"/>
    </source>
</evidence>
<keyword evidence="8" id="KW-1133">Transmembrane helix</keyword>
<dbReference type="GO" id="GO:0032865">
    <property type="term" value="C:ERMES complex"/>
    <property type="evidence" value="ECO:0007669"/>
    <property type="project" value="UniProtKB-UniRule"/>
</dbReference>
<dbReference type="eggNOG" id="KOG1299">
    <property type="taxonomic scope" value="Eukaryota"/>
</dbReference>
<reference evidence="11 12" key="1">
    <citation type="journal article" date="2013" name="Chin. Sci. Bull.">
        <title>Genome survey uncovers the secrets of sex and lifestyle in caterpillar fungus.</title>
        <authorList>
            <person name="Hu X."/>
            <person name="Zhang Y."/>
            <person name="Xiao G."/>
            <person name="Zheng P."/>
            <person name="Xia Y."/>
            <person name="Zhang X."/>
            <person name="St Leger R.J."/>
            <person name="Liu X."/>
            <person name="Wang C."/>
        </authorList>
    </citation>
    <scope>NUCLEOTIDE SEQUENCE [LARGE SCALE GENOMIC DNA]</scope>
    <source>
        <strain evidence="12">Co18 / CGMCC 3.14243</strain>
        <tissue evidence="11">Fruit-body</tissue>
    </source>
</reference>
<dbReference type="InterPro" id="IPR001619">
    <property type="entry name" value="Sec1-like"/>
</dbReference>
<dbReference type="PROSITE" id="PS51847">
    <property type="entry name" value="SMP"/>
    <property type="match status" value="1"/>
</dbReference>
<comment type="similarity">
    <text evidence="2">Belongs to the STXBP/unc-18/SEC1 family.</text>
</comment>
<dbReference type="GO" id="GO:0006869">
    <property type="term" value="P:lipid transport"/>
    <property type="evidence" value="ECO:0007669"/>
    <property type="project" value="UniProtKB-KW"/>
</dbReference>
<dbReference type="SUPFAM" id="SSF56815">
    <property type="entry name" value="Sec1/munc18-like (SM) proteins"/>
    <property type="match status" value="1"/>
</dbReference>
<comment type="similarity">
    <text evidence="8">Belongs to the MMM1 family.</text>
</comment>
<keyword evidence="4" id="KW-0653">Protein transport</keyword>
<dbReference type="GO" id="GO:0005789">
    <property type="term" value="C:endoplasmic reticulum membrane"/>
    <property type="evidence" value="ECO:0007669"/>
    <property type="project" value="UniProtKB-SubCell"/>
</dbReference>
<dbReference type="Gene3D" id="3.90.830.10">
    <property type="entry name" value="Syntaxin Binding Protein 1, Chain A, domain 2"/>
    <property type="match status" value="1"/>
</dbReference>
<dbReference type="Pfam" id="PF00995">
    <property type="entry name" value="Sec1"/>
    <property type="match status" value="1"/>
</dbReference>
<organism evidence="11 12">
    <name type="scientific">Ophiocordyceps sinensis (strain Co18 / CGMCC 3.14243)</name>
    <name type="common">Yarsagumba caterpillar fungus</name>
    <name type="synonym">Hirsutella sinensis</name>
    <dbReference type="NCBI Taxonomy" id="911162"/>
    <lineage>
        <taxon>Eukaryota</taxon>
        <taxon>Fungi</taxon>
        <taxon>Dikarya</taxon>
        <taxon>Ascomycota</taxon>
        <taxon>Pezizomycotina</taxon>
        <taxon>Sordariomycetes</taxon>
        <taxon>Hypocreomycetidae</taxon>
        <taxon>Hypocreales</taxon>
        <taxon>Ophiocordycipitaceae</taxon>
        <taxon>Ophiocordyceps</taxon>
    </lineage>
</organism>
<comment type="function">
    <text evidence="8">Component of the ERMES/MDM complex, which serves as a molecular tether to connect the endoplasmic reticulum (ER) and mitochondria. Components of this complex are involved in the control of mitochondrial shape and protein biogenesis, and function in nonvesicular lipid trafficking between the ER and mitochondria. The MDM12-MMM1 subcomplex functions in the major beta-barrel assembly pathway that is responsible for biogenesis of all outer membrane beta-barrel proteins, and acts in a late step after the SAM complex. The MDM10-MDM12-MMM1 subcomplex further acts in the TOM40-specific pathway after the action of the MDM12-MMM1 complex. Essential for establishing and maintaining the structure of mitochondria and maintenance of mtDNA nucleoids.</text>
</comment>
<proteinExistence type="inferred from homology"/>
<evidence type="ECO:0000256" key="5">
    <source>
        <dbReference type="ARBA" id="ARBA00023055"/>
    </source>
</evidence>
<dbReference type="HAMAP" id="MF_03103">
    <property type="entry name" value="Mmm1"/>
    <property type="match status" value="1"/>
</dbReference>
<evidence type="ECO:0000256" key="3">
    <source>
        <dbReference type="ARBA" id="ARBA00022448"/>
    </source>
</evidence>
<dbReference type="Proteomes" id="UP000019374">
    <property type="component" value="Unassembled WGS sequence"/>
</dbReference>
<evidence type="ECO:0000256" key="8">
    <source>
        <dbReference type="HAMAP-Rule" id="MF_03103"/>
    </source>
</evidence>
<dbReference type="InterPro" id="IPR027482">
    <property type="entry name" value="Sec1-like_dom2"/>
</dbReference>
<dbReference type="Gene3D" id="1.25.40.60">
    <property type="match status" value="1"/>
</dbReference>
<dbReference type="GO" id="GO:0016192">
    <property type="term" value="P:vesicle-mediated transport"/>
    <property type="evidence" value="ECO:0007669"/>
    <property type="project" value="InterPro"/>
</dbReference>
<dbReference type="PANTHER" id="PTHR11679">
    <property type="entry name" value="VESICLE PROTEIN SORTING-ASSOCIATED"/>
    <property type="match status" value="1"/>
</dbReference>
<dbReference type="InterPro" id="IPR043127">
    <property type="entry name" value="Sec-1-like_dom3a"/>
</dbReference>
<feature type="topological domain" description="Lumenal" evidence="8">
    <location>
        <begin position="1"/>
        <end position="638"/>
    </location>
</feature>
<evidence type="ECO:0000313" key="11">
    <source>
        <dbReference type="EMBL" id="EQL01201.1"/>
    </source>
</evidence>
<dbReference type="GO" id="GO:0031410">
    <property type="term" value="C:cytoplasmic vesicle"/>
    <property type="evidence" value="ECO:0007669"/>
    <property type="project" value="UniProtKB-ARBA"/>
</dbReference>
<protein>
    <recommendedName>
        <fullName evidence="8">Maintenance of mitochondrial morphology protein 1</fullName>
    </recommendedName>
</protein>
<dbReference type="AlphaFoldDB" id="T5AFL7"/>
<dbReference type="GO" id="GO:0008289">
    <property type="term" value="F:lipid binding"/>
    <property type="evidence" value="ECO:0007669"/>
    <property type="project" value="UniProtKB-KW"/>
</dbReference>
<keyword evidence="8" id="KW-0812">Transmembrane</keyword>
<dbReference type="GO" id="GO:0045040">
    <property type="term" value="P:protein insertion into mitochondrial outer membrane"/>
    <property type="evidence" value="ECO:0007669"/>
    <property type="project" value="UniProtKB-UniRule"/>
</dbReference>
<evidence type="ECO:0000256" key="6">
    <source>
        <dbReference type="ARBA" id="ARBA00023121"/>
    </source>
</evidence>
<evidence type="ECO:0000256" key="1">
    <source>
        <dbReference type="ARBA" id="ARBA00004184"/>
    </source>
</evidence>
<gene>
    <name evidence="8" type="primary">MMM1</name>
    <name evidence="11" type="ORF">OCS_03087</name>
</gene>
<name>T5AFL7_OPHSC</name>
<keyword evidence="5" id="KW-0445">Lipid transport</keyword>
<dbReference type="GO" id="GO:0015031">
    <property type="term" value="P:protein transport"/>
    <property type="evidence" value="ECO:0007669"/>
    <property type="project" value="UniProtKB-KW"/>
</dbReference>
<dbReference type="EMBL" id="KE652551">
    <property type="protein sequence ID" value="EQL01201.1"/>
    <property type="molecule type" value="Genomic_DNA"/>
</dbReference>
<dbReference type="FunFam" id="3.90.830.10:FF:000002">
    <property type="entry name" value="Vacuolar protein sorting-associated protein 45"/>
    <property type="match status" value="1"/>
</dbReference>
<dbReference type="InterPro" id="IPR036045">
    <property type="entry name" value="Sec1-like_sf"/>
</dbReference>
<dbReference type="OrthoDB" id="10266265at2759"/>
<dbReference type="Pfam" id="PF10296">
    <property type="entry name" value="MMM1"/>
    <property type="match status" value="1"/>
</dbReference>
<accession>T5AFL7</accession>
<keyword evidence="6" id="KW-0446">Lipid-binding</keyword>
<evidence type="ECO:0000259" key="10">
    <source>
        <dbReference type="PROSITE" id="PS51847"/>
    </source>
</evidence>
<dbReference type="HOGENOM" id="CLU_294413_0_0_1"/>
<keyword evidence="8" id="KW-0256">Endoplasmic reticulum</keyword>
<dbReference type="InterPro" id="IPR031468">
    <property type="entry name" value="SMP_LBD"/>
</dbReference>
<dbReference type="Gene3D" id="3.40.50.2060">
    <property type="match status" value="1"/>
</dbReference>
<evidence type="ECO:0000256" key="4">
    <source>
        <dbReference type="ARBA" id="ARBA00022927"/>
    </source>
</evidence>
<evidence type="ECO:0000256" key="9">
    <source>
        <dbReference type="SAM" id="MobiDB-lite"/>
    </source>
</evidence>
<dbReference type="InterPro" id="IPR043154">
    <property type="entry name" value="Sec-1-like_dom1"/>
</dbReference>
<dbReference type="InterPro" id="IPR019411">
    <property type="entry name" value="MMM1_dom"/>
</dbReference>
<sequence>MDVSQAVADYISRIVTPSGTSSSAKMKILLLDRETVSIVSTAVTQSSLLNYEVYLIDRLENATRDKMRHLRCICLVRPSPETIQLLVDELREPKYGEYHIYFTNVAKKSSLERLAEADDHEVVKGVQEHFADYTVINPDLFTLGFSLPQWRIWAGSPDTWNPEALQRCAEGLFAVLLSLKKKPLVRFERSSTLAKKLASEVRYLMSQEEQLFDFRKVDTPPLLLILDRREDPITPLLTQWTYQAMVHHLLGIQNGRVDLSEVPDIRSELREVVLSQDQDPFFKKNMFLNFGDLGGSIKEYVEQYQSKTKTNTDIESISDMKRFIEEYPEFRKLSGNVSKHVTLVSELSRRVAAENLLEVSETEQSLACNDNHSSDLKNIQRLVQTPSVTAGAKVGLIALYALRYDKHPSNALPMLTELLVTAGGVSPRHADMPNKLLTYHSSLHTTQPNGGISEIFESAGIFSGASSRFKGLKGVENVYTQHTTLLESTLQNLIKGRLKEQRYPFMEGSGSTRDKPQDIIVFMIGGATYEEAKMIAGINATTPGVRVVLGGTSMHNAATFLEEVEAVAGLRSRANQVGVVFGSRPEGPATETSSGWARAPQEQQALIAWPEIYVGCFSRREPDQADAQDSYKLSFTQGLIVGQLSVVLILAAFIKFFIFGDPPSSDATSSLRATERRARTLAHKQSLLSLRSSSQRQGQALSRKKSSVLRNQPALTIGSILSKTYYNVDSHQPESLDWFNVLVAQTIAQFRSDAQHDDAILDSLTKALNGTSRPDFVDDIRVTELSLGNDFPIFSNCRIIPVDEDGLTLGNGIKFDAASAARDGTRLQARMDVDLSDMLTLAVETKLLLNYPKRLSAVLPVALSVSVVRFSGTLSISFIPSNPSQSSPTMMTFSFLDDYRLDFSIRSLLGSRSRLQDVPKIAQLVEARLHRWFDERAVEPRFQEIALPSMWPRKKNTRGPDDALADGVGSVGRARGREIGRDVRDEVPLGDNEWREATPSLRHRRPTNAREEGDFTISGSLPGAKIGAMS</sequence>
<evidence type="ECO:0000256" key="2">
    <source>
        <dbReference type="ARBA" id="ARBA00009884"/>
    </source>
</evidence>
<feature type="region of interest" description="Disordered" evidence="9">
    <location>
        <begin position="990"/>
        <end position="1030"/>
    </location>
</feature>
<evidence type="ECO:0000313" key="12">
    <source>
        <dbReference type="Proteomes" id="UP000019374"/>
    </source>
</evidence>
<comment type="subcellular location">
    <subcellularLocation>
        <location evidence="1">Endomembrane system</location>
        <topology evidence="1">Peripheral membrane protein</topology>
    </subcellularLocation>
    <subcellularLocation>
        <location evidence="8">Endoplasmic reticulum membrane</location>
        <topology evidence="8">Single-pass type I membrane protein</topology>
    </subcellularLocation>
    <text evidence="8">The ERMES/MDM complex localizes to a few discrete foci (around 10 per single cell), that represent mitochondria-endoplasmic reticulum junctions. These foci are often found next to mtDNA nucleoids.</text>
</comment>
<keyword evidence="3" id="KW-0813">Transport</keyword>
<dbReference type="CDD" id="cd21671">
    <property type="entry name" value="SMP_Mmm1"/>
    <property type="match status" value="1"/>
</dbReference>
<feature type="topological domain" description="Cytoplasmic" evidence="8">
    <location>
        <begin position="660"/>
        <end position="1030"/>
    </location>
</feature>
<dbReference type="Gene3D" id="3.40.50.1910">
    <property type="match status" value="1"/>
</dbReference>
<keyword evidence="7 8" id="KW-0472">Membrane</keyword>
<comment type="subunit">
    <text evidence="8">Homodimer. Component of the ER-mitochondria encounter structure (ERMES) or MDM complex, composed of MMM1, MDM10, MDM12 and MDM34. A MMM1 homodimer associates with one molecule of MDM12 on each side in a pairwise head-to-tail manner, and the SMP-LTD domains of MMM1 and MDM12 generate a continuous hydrophobic tunnel for phospholipid trafficking.</text>
</comment>